<dbReference type="PANTHER" id="PTHR34203:SF15">
    <property type="entry name" value="SLL1173 PROTEIN"/>
    <property type="match status" value="1"/>
</dbReference>
<proteinExistence type="predicted"/>
<name>A0AAP2CIN0_9BACT</name>
<gene>
    <name evidence="2" type="ORF">KI659_04515</name>
</gene>
<accession>A0AAP2CIN0</accession>
<dbReference type="PANTHER" id="PTHR34203">
    <property type="entry name" value="METHYLTRANSFERASE, FKBM FAMILY PROTEIN"/>
    <property type="match status" value="1"/>
</dbReference>
<sequence length="266" mass="30946">MRFITRLFKKKVRSIPDKINIELNRLRGLSSSHKGYSTIFTTPFRYHHAASFVNTYMEIYQDEIYKFNPKIKSGGVILDCGANMGLSVMYFSKNYPKHQIIAFEPEKAIFEVLEENVEKFKLNNVTLHQKAVWTEETELTFSTDGGMGGRVNNLYKSKKKPVEKVKTVDLKTLLNEQVDFLKLDIEGAEVEVLKACKGSLSKVQHIFFEYHNDIHKPQSLHELLKLITEEGFKYHLKESSVRRRPFVDKNLICETFDMAITVFCYK</sequence>
<dbReference type="Gene3D" id="3.40.50.150">
    <property type="entry name" value="Vaccinia Virus protein VP39"/>
    <property type="match status" value="1"/>
</dbReference>
<dbReference type="NCBIfam" id="TIGR01444">
    <property type="entry name" value="fkbM_fam"/>
    <property type="match status" value="1"/>
</dbReference>
<evidence type="ECO:0000313" key="3">
    <source>
        <dbReference type="Proteomes" id="UP001319104"/>
    </source>
</evidence>
<dbReference type="AlphaFoldDB" id="A0AAP2CIN0"/>
<dbReference type="EMBL" id="JAHCMY010000001">
    <property type="protein sequence ID" value="MBS9523275.1"/>
    <property type="molecule type" value="Genomic_DNA"/>
</dbReference>
<evidence type="ECO:0000313" key="2">
    <source>
        <dbReference type="EMBL" id="MBS9523275.1"/>
    </source>
</evidence>
<dbReference type="RefSeq" id="WP_213944132.1">
    <property type="nucleotide sequence ID" value="NZ_JAHCMY010000001.1"/>
</dbReference>
<feature type="domain" description="Methyltransferase FkbM" evidence="1">
    <location>
        <begin position="79"/>
        <end position="234"/>
    </location>
</feature>
<keyword evidence="2" id="KW-0489">Methyltransferase</keyword>
<keyword evidence="3" id="KW-1185">Reference proteome</keyword>
<dbReference type="GO" id="GO:0008168">
    <property type="term" value="F:methyltransferase activity"/>
    <property type="evidence" value="ECO:0007669"/>
    <property type="project" value="UniProtKB-KW"/>
</dbReference>
<organism evidence="2 3">
    <name type="scientific">Litoribacter ruber</name>
    <dbReference type="NCBI Taxonomy" id="702568"/>
    <lineage>
        <taxon>Bacteria</taxon>
        <taxon>Pseudomonadati</taxon>
        <taxon>Bacteroidota</taxon>
        <taxon>Cytophagia</taxon>
        <taxon>Cytophagales</taxon>
        <taxon>Cyclobacteriaceae</taxon>
        <taxon>Litoribacter</taxon>
    </lineage>
</organism>
<dbReference type="InterPro" id="IPR052514">
    <property type="entry name" value="SAM-dependent_MTase"/>
</dbReference>
<comment type="caution">
    <text evidence="2">The sequence shown here is derived from an EMBL/GenBank/DDBJ whole genome shotgun (WGS) entry which is preliminary data.</text>
</comment>
<dbReference type="GO" id="GO:0032259">
    <property type="term" value="P:methylation"/>
    <property type="evidence" value="ECO:0007669"/>
    <property type="project" value="UniProtKB-KW"/>
</dbReference>
<protein>
    <submittedName>
        <fullName evidence="2">FkbM family methyltransferase</fullName>
    </submittedName>
</protein>
<dbReference type="InterPro" id="IPR006342">
    <property type="entry name" value="FkbM_mtfrase"/>
</dbReference>
<dbReference type="SUPFAM" id="SSF53335">
    <property type="entry name" value="S-adenosyl-L-methionine-dependent methyltransferases"/>
    <property type="match status" value="1"/>
</dbReference>
<keyword evidence="2" id="KW-0808">Transferase</keyword>
<dbReference type="Proteomes" id="UP001319104">
    <property type="component" value="Unassembled WGS sequence"/>
</dbReference>
<evidence type="ECO:0000259" key="1">
    <source>
        <dbReference type="Pfam" id="PF05050"/>
    </source>
</evidence>
<dbReference type="Pfam" id="PF05050">
    <property type="entry name" value="Methyltransf_21"/>
    <property type="match status" value="1"/>
</dbReference>
<dbReference type="InterPro" id="IPR029063">
    <property type="entry name" value="SAM-dependent_MTases_sf"/>
</dbReference>
<reference evidence="2 3" key="1">
    <citation type="submission" date="2021-05" db="EMBL/GenBank/DDBJ databases">
        <authorList>
            <person name="Zhang Z.D."/>
            <person name="Osman G."/>
        </authorList>
    </citation>
    <scope>NUCLEOTIDE SEQUENCE [LARGE SCALE GENOMIC DNA]</scope>
    <source>
        <strain evidence="2 3">KCTC 32217</strain>
    </source>
</reference>